<dbReference type="AlphaFoldDB" id="A0A975YEV5"/>
<organism evidence="3">
    <name type="scientific">Gymnodinialimonas phycosphaerae</name>
    <dbReference type="NCBI Taxonomy" id="2841589"/>
    <lineage>
        <taxon>Bacteria</taxon>
        <taxon>Pseudomonadati</taxon>
        <taxon>Pseudomonadota</taxon>
        <taxon>Alphaproteobacteria</taxon>
        <taxon>Rhodobacterales</taxon>
        <taxon>Paracoccaceae</taxon>
        <taxon>Gymnodinialimonas</taxon>
    </lineage>
</organism>
<dbReference type="RefSeq" id="WP_257893710.1">
    <property type="nucleotide sequence ID" value="NZ_JAIMBW010000001.1"/>
</dbReference>
<dbReference type="EMBL" id="JAIMBW010000001">
    <property type="protein sequence ID" value="MBY4894097.1"/>
    <property type="molecule type" value="Genomic_DNA"/>
</dbReference>
<protein>
    <submittedName>
        <fullName evidence="3">Protoporphyrinogen oxidase</fullName>
    </submittedName>
</protein>
<dbReference type="Proteomes" id="UP000693972">
    <property type="component" value="Unassembled WGS sequence"/>
</dbReference>
<keyword evidence="4" id="KW-1185">Reference proteome</keyword>
<dbReference type="PANTHER" id="PTHR38030">
    <property type="entry name" value="PROTOPORPHYRINOGEN IX DEHYDROGENASE [MENAQUINONE]"/>
    <property type="match status" value="1"/>
</dbReference>
<dbReference type="Pfam" id="PF12724">
    <property type="entry name" value="Flavodoxin_5"/>
    <property type="match status" value="1"/>
</dbReference>
<dbReference type="InterPro" id="IPR026816">
    <property type="entry name" value="Flavodoxin_dom"/>
</dbReference>
<proteinExistence type="predicted"/>
<dbReference type="SUPFAM" id="SSF52218">
    <property type="entry name" value="Flavoproteins"/>
    <property type="match status" value="1"/>
</dbReference>
<evidence type="ECO:0000313" key="2">
    <source>
        <dbReference type="EMBL" id="MBY4894097.1"/>
    </source>
</evidence>
<name>A0A975YEV5_9RHOB</name>
<evidence type="ECO:0000259" key="1">
    <source>
        <dbReference type="Pfam" id="PF12724"/>
    </source>
</evidence>
<dbReference type="InterPro" id="IPR029039">
    <property type="entry name" value="Flavoprotein-like_sf"/>
</dbReference>
<reference evidence="3 4" key="1">
    <citation type="submission" date="2021-07" db="EMBL/GenBank/DDBJ databases">
        <title>Karlodiniumbacter phycospheric gen. nov., sp. nov., a phycosphere bacterium isolated from karlodinium veneficum.</title>
        <authorList>
            <person name="Peng Y."/>
            <person name="Jiang L."/>
            <person name="Lee J."/>
        </authorList>
    </citation>
    <scope>NUCLEOTIDE SEQUENCE</scope>
    <source>
        <strain evidence="3 4">N5</strain>
    </source>
</reference>
<dbReference type="PANTHER" id="PTHR38030:SF2">
    <property type="entry name" value="PROTOPORPHYRINOGEN IX DEHYDROGENASE [QUINONE]"/>
    <property type="match status" value="1"/>
</dbReference>
<dbReference type="Gene3D" id="3.40.50.360">
    <property type="match status" value="1"/>
</dbReference>
<dbReference type="GO" id="GO:0070819">
    <property type="term" value="F:menaquinone-dependent protoporphyrinogen oxidase activity"/>
    <property type="evidence" value="ECO:0007669"/>
    <property type="project" value="TreeGrafter"/>
</dbReference>
<sequence length="175" mass="19660">MKVFVGYASTQGQSSKIARWITDGLVAKGHGVELLSLDDSDDLALDRFDRAVIVGSIHVGHYKPSLVQFMTDHQRWLDHHPVLFASVSLAAAGHDAEDWRAIDRIIEDLREVTGWETGQVAQIAGAYKPSEYDIFTRFIMRRIEAKKDPEADLNADREYTDWTALEALVTGWMGT</sequence>
<gene>
    <name evidence="2" type="ORF">KUL25_15160</name>
    <name evidence="3" type="ORF">KUL25_15165</name>
</gene>
<evidence type="ECO:0000313" key="4">
    <source>
        <dbReference type="Proteomes" id="UP000693972"/>
    </source>
</evidence>
<dbReference type="GO" id="GO:0010181">
    <property type="term" value="F:FMN binding"/>
    <property type="evidence" value="ECO:0007669"/>
    <property type="project" value="TreeGrafter"/>
</dbReference>
<accession>A0A975YEV5</accession>
<dbReference type="GO" id="GO:0006783">
    <property type="term" value="P:heme biosynthetic process"/>
    <property type="evidence" value="ECO:0007669"/>
    <property type="project" value="TreeGrafter"/>
</dbReference>
<dbReference type="InterPro" id="IPR052200">
    <property type="entry name" value="Protoporphyrinogen_IX_DH"/>
</dbReference>
<evidence type="ECO:0000313" key="3">
    <source>
        <dbReference type="EMBL" id="QXL86782.1"/>
    </source>
</evidence>
<dbReference type="EMBL" id="CP078073">
    <property type="protein sequence ID" value="QXL86782.1"/>
    <property type="molecule type" value="Genomic_DNA"/>
</dbReference>
<feature type="domain" description="Flavodoxin" evidence="1">
    <location>
        <begin position="5"/>
        <end position="148"/>
    </location>
</feature>